<organism evidence="2">
    <name type="scientific">Viscum scurruloideum</name>
    <dbReference type="NCBI Taxonomy" id="1664545"/>
    <lineage>
        <taxon>Eukaryota</taxon>
        <taxon>Viridiplantae</taxon>
        <taxon>Streptophyta</taxon>
        <taxon>Embryophyta</taxon>
        <taxon>Tracheophyta</taxon>
        <taxon>Spermatophyta</taxon>
        <taxon>Magnoliopsida</taxon>
        <taxon>eudicotyledons</taxon>
        <taxon>Gunneridae</taxon>
        <taxon>Pentapetalae</taxon>
        <taxon>Santalales</taxon>
        <taxon>Viscaceae</taxon>
        <taxon>Viscum</taxon>
    </lineage>
</organism>
<dbReference type="PANTHER" id="PTHR36010:SF1">
    <property type="entry name" value="CYTOCHROME C BIOGENESIS CCMF C-TERMINAL-LIKE MITOCHONDRIAL PROTEIN-RELATED"/>
    <property type="match status" value="1"/>
</dbReference>
<evidence type="ECO:0000256" key="1">
    <source>
        <dbReference type="SAM" id="SignalP"/>
    </source>
</evidence>
<dbReference type="InterPro" id="IPR044955">
    <property type="entry name" value="CCMFC"/>
</dbReference>
<dbReference type="GO" id="GO:0017004">
    <property type="term" value="P:cytochrome complex assembly"/>
    <property type="evidence" value="ECO:0007669"/>
    <property type="project" value="InterPro"/>
</dbReference>
<geneLocation type="mitochondrion" evidence="2"/>
<reference evidence="2" key="1">
    <citation type="journal article" date="2015" name="Proc. Natl. Acad. Sci. U.S.A.">
        <title>Miniaturized mitogenome of the parasitic plant Viscum scurruloideum is extremely divergent and dynamic and has lost all nad genes.</title>
        <authorList>
            <person name="Skippington E."/>
            <person name="Barkman T.J."/>
            <person name="Rice D.W."/>
            <person name="Palmer J.D."/>
        </authorList>
    </citation>
    <scope>NUCLEOTIDE SEQUENCE</scope>
</reference>
<dbReference type="EMBL" id="KT022222">
    <property type="protein sequence ID" value="AKL79255.1"/>
    <property type="molecule type" value="Genomic_DNA"/>
</dbReference>
<feature type="signal peptide" evidence="1">
    <location>
        <begin position="1"/>
        <end position="21"/>
    </location>
</feature>
<protein>
    <submittedName>
        <fullName evidence="2">Cytochrome c biogenesis FC</fullName>
    </submittedName>
</protein>
<name>A0A0H3WHK1_9MAGN</name>
<accession>A0A0H3WHK1</accession>
<keyword evidence="1" id="KW-0732">Signal</keyword>
<sequence>MVQLQLCLLLLSSLSIASGTAAPVLVQWLVRRDVPSGSTLSNGSVVPIPIPSFRSLCTYLSRSPNRSVDLLVRASFPIRHTRFLFSEAVPIHYTPMAMILAAGATSSTERTPFQPTTRPPLAVGLIVVPVVAHCQWFVLWFDCSVLSSVCGVLGFQCSMDLTAIVRLSSQAPRLPIRVPSEQLEMVPTIMSTGSIDVDPWDQDRTVRFGVELARPIPKAVFRAPRNAINHLGVAISMLGVLLSPNNQQLECLVVLQLGSELAWENHRCCVRGQYSCNGTWAHSIGWKSIYYSAFGSPMQSTKLANSLPNGSVGSSSGVLLARCVNHRMGYRACLPLFPEIRYSSWTTTTTDVAIQTNPMSDRYAPMGSSTGRIMTLPFILMIRGGLLVAASGRQSTCSKARRDDWS</sequence>
<evidence type="ECO:0000313" key="2">
    <source>
        <dbReference type="EMBL" id="AKL79254.1"/>
    </source>
</evidence>
<proteinExistence type="predicted"/>
<dbReference type="PANTHER" id="PTHR36010">
    <property type="entry name" value="CYTOCHROME C BIOGENESIS CCMF C-TERMINAL-LIKE MITOCHONDRIAL PROTEIN-RELATED"/>
    <property type="match status" value="1"/>
</dbReference>
<dbReference type="EMBL" id="KT022222">
    <property type="protein sequence ID" value="AKL79254.1"/>
    <property type="molecule type" value="Genomic_DNA"/>
</dbReference>
<gene>
    <name evidence="2" type="primary">ccmFc</name>
</gene>
<keyword evidence="2" id="KW-0496">Mitochondrion</keyword>
<feature type="chain" id="PRO_5007408189" evidence="1">
    <location>
        <begin position="22"/>
        <end position="406"/>
    </location>
</feature>
<dbReference type="AlphaFoldDB" id="A0A0H3WHK1"/>